<organism evidence="1 2">
    <name type="scientific">Streptomyces indiaensis</name>
    <dbReference type="NCBI Taxonomy" id="284033"/>
    <lineage>
        <taxon>Bacteria</taxon>
        <taxon>Bacillati</taxon>
        <taxon>Actinomycetota</taxon>
        <taxon>Actinomycetes</taxon>
        <taxon>Kitasatosporales</taxon>
        <taxon>Streptomycetaceae</taxon>
        <taxon>Streptomyces</taxon>
    </lineage>
</organism>
<protein>
    <submittedName>
        <fullName evidence="1">Uncharacterized protein</fullName>
    </submittedName>
</protein>
<evidence type="ECO:0000313" key="2">
    <source>
        <dbReference type="Proteomes" id="UP001501474"/>
    </source>
</evidence>
<dbReference type="Proteomes" id="UP001501474">
    <property type="component" value="Unassembled WGS sequence"/>
</dbReference>
<reference evidence="1 2" key="1">
    <citation type="journal article" date="2019" name="Int. J. Syst. Evol. Microbiol.">
        <title>The Global Catalogue of Microorganisms (GCM) 10K type strain sequencing project: providing services to taxonomists for standard genome sequencing and annotation.</title>
        <authorList>
            <consortium name="The Broad Institute Genomics Platform"/>
            <consortium name="The Broad Institute Genome Sequencing Center for Infectious Disease"/>
            <person name="Wu L."/>
            <person name="Ma J."/>
        </authorList>
    </citation>
    <scope>NUCLEOTIDE SEQUENCE [LARGE SCALE GENOMIC DNA]</scope>
    <source>
        <strain evidence="1 2">JCM 3053</strain>
    </source>
</reference>
<proteinExistence type="predicted"/>
<keyword evidence="2" id="KW-1185">Reference proteome</keyword>
<evidence type="ECO:0000313" key="1">
    <source>
        <dbReference type="EMBL" id="GAA2221591.1"/>
    </source>
</evidence>
<sequence>MGSQASTISSRSASRSGPTRIELSLRKASAVSGASSWECCLALVRVGMMRPNSLECARGWTVTVEAHPLWDRGLGGEA</sequence>
<name>A0ABN3D628_9ACTN</name>
<gene>
    <name evidence="1" type="ORF">GCM10010104_09940</name>
</gene>
<dbReference type="EMBL" id="BAAART010000022">
    <property type="protein sequence ID" value="GAA2221591.1"/>
    <property type="molecule type" value="Genomic_DNA"/>
</dbReference>
<accession>A0ABN3D628</accession>
<comment type="caution">
    <text evidence="1">The sequence shown here is derived from an EMBL/GenBank/DDBJ whole genome shotgun (WGS) entry which is preliminary data.</text>
</comment>